<keyword evidence="2" id="KW-1003">Cell membrane</keyword>
<dbReference type="PANTHER" id="PTHR36115:SF4">
    <property type="entry name" value="MEMBRANE PROTEIN"/>
    <property type="match status" value="1"/>
</dbReference>
<comment type="subcellular location">
    <subcellularLocation>
        <location evidence="1">Cell membrane</location>
        <topology evidence="1">Multi-pass membrane protein</topology>
    </subcellularLocation>
</comment>
<evidence type="ECO:0000256" key="6">
    <source>
        <dbReference type="SAM" id="Phobius"/>
    </source>
</evidence>
<accession>A0A2S8G498</accession>
<dbReference type="PANTHER" id="PTHR36115">
    <property type="entry name" value="PROLINE-RICH ANTIGEN HOMOLOG-RELATED"/>
    <property type="match status" value="1"/>
</dbReference>
<protein>
    <submittedName>
        <fullName evidence="8">RDD family protein</fullName>
    </submittedName>
</protein>
<dbReference type="InterPro" id="IPR051791">
    <property type="entry name" value="Pra-immunoreactive"/>
</dbReference>
<evidence type="ECO:0000256" key="4">
    <source>
        <dbReference type="ARBA" id="ARBA00022989"/>
    </source>
</evidence>
<keyword evidence="4 6" id="KW-1133">Transmembrane helix</keyword>
<dbReference type="RefSeq" id="WP_105350554.1">
    <property type="nucleotide sequence ID" value="NZ_PUIA01000016.1"/>
</dbReference>
<feature type="transmembrane region" description="Helical" evidence="6">
    <location>
        <begin position="78"/>
        <end position="99"/>
    </location>
</feature>
<dbReference type="InterPro" id="IPR010432">
    <property type="entry name" value="RDD"/>
</dbReference>
<evidence type="ECO:0000256" key="3">
    <source>
        <dbReference type="ARBA" id="ARBA00022692"/>
    </source>
</evidence>
<feature type="transmembrane region" description="Helical" evidence="6">
    <location>
        <begin position="44"/>
        <end position="66"/>
    </location>
</feature>
<dbReference type="GO" id="GO:0005886">
    <property type="term" value="C:plasma membrane"/>
    <property type="evidence" value="ECO:0007669"/>
    <property type="project" value="UniProtKB-SubCell"/>
</dbReference>
<keyword evidence="5 6" id="KW-0472">Membrane</keyword>
<evidence type="ECO:0000256" key="5">
    <source>
        <dbReference type="ARBA" id="ARBA00023136"/>
    </source>
</evidence>
<dbReference type="AlphaFoldDB" id="A0A2S8G498"/>
<evidence type="ECO:0000313" key="8">
    <source>
        <dbReference type="EMBL" id="PQO39243.1"/>
    </source>
</evidence>
<comment type="caution">
    <text evidence="8">The sequence shown here is derived from an EMBL/GenBank/DDBJ whole genome shotgun (WGS) entry which is preliminary data.</text>
</comment>
<keyword evidence="3 6" id="KW-0812">Transmembrane</keyword>
<dbReference type="Proteomes" id="UP000240009">
    <property type="component" value="Unassembled WGS sequence"/>
</dbReference>
<feature type="domain" description="RDD" evidence="7">
    <location>
        <begin position="33"/>
        <end position="147"/>
    </location>
</feature>
<evidence type="ECO:0000313" key="9">
    <source>
        <dbReference type="Proteomes" id="UP000240009"/>
    </source>
</evidence>
<organism evidence="8 9">
    <name type="scientific">Blastopirellula marina</name>
    <dbReference type="NCBI Taxonomy" id="124"/>
    <lineage>
        <taxon>Bacteria</taxon>
        <taxon>Pseudomonadati</taxon>
        <taxon>Planctomycetota</taxon>
        <taxon>Planctomycetia</taxon>
        <taxon>Pirellulales</taxon>
        <taxon>Pirellulaceae</taxon>
        <taxon>Blastopirellula</taxon>
    </lineage>
</organism>
<name>A0A2S8G498_9BACT</name>
<dbReference type="Pfam" id="PF06271">
    <property type="entry name" value="RDD"/>
    <property type="match status" value="1"/>
</dbReference>
<evidence type="ECO:0000256" key="2">
    <source>
        <dbReference type="ARBA" id="ARBA00022475"/>
    </source>
</evidence>
<sequence>MSQLQDNPFSSPMVEAPALPKMNEGAPVPARKGLRFANFFIDNVILNIVTFGIGMVMGVMLISSGYEVDSQGNFEGVPLWVNLVINFVHIPITLAYYIIMEAALGRTVGKLITGTKVVNAEGGDASFGQVVGRSFARYIPFEVFSFLGQTGRGWHDSLSKTYVVKT</sequence>
<gene>
    <name evidence="8" type="ORF">C5Y96_05130</name>
</gene>
<proteinExistence type="predicted"/>
<evidence type="ECO:0000259" key="7">
    <source>
        <dbReference type="Pfam" id="PF06271"/>
    </source>
</evidence>
<evidence type="ECO:0000256" key="1">
    <source>
        <dbReference type="ARBA" id="ARBA00004651"/>
    </source>
</evidence>
<reference evidence="8 9" key="1">
    <citation type="submission" date="2018-02" db="EMBL/GenBank/DDBJ databases">
        <title>Comparative genomes isolates from brazilian mangrove.</title>
        <authorList>
            <person name="Araujo J.E."/>
            <person name="Taketani R.G."/>
            <person name="Silva M.C.P."/>
            <person name="Loureco M.V."/>
            <person name="Andreote F.D."/>
        </authorList>
    </citation>
    <scope>NUCLEOTIDE SEQUENCE [LARGE SCALE GENOMIC DNA]</scope>
    <source>
        <strain evidence="8 9">HEX-2 MGV</strain>
    </source>
</reference>
<dbReference type="OrthoDB" id="9793824at2"/>
<dbReference type="EMBL" id="PUIA01000016">
    <property type="protein sequence ID" value="PQO39243.1"/>
    <property type="molecule type" value="Genomic_DNA"/>
</dbReference>